<keyword evidence="1" id="KW-0472">Membrane</keyword>
<protein>
    <submittedName>
        <fullName evidence="2">Uncharacterized protein</fullName>
    </submittedName>
</protein>
<gene>
    <name evidence="2" type="ORF">Pmgp_01178</name>
</gene>
<proteinExistence type="predicted"/>
<feature type="transmembrane region" description="Helical" evidence="1">
    <location>
        <begin position="70"/>
        <end position="90"/>
    </location>
</feature>
<keyword evidence="3" id="KW-1185">Reference proteome</keyword>
<accession>A0A4Y7RTK1</accession>
<feature type="transmembrane region" description="Helical" evidence="1">
    <location>
        <begin position="44"/>
        <end position="63"/>
    </location>
</feature>
<comment type="caution">
    <text evidence="2">The sequence shown here is derived from an EMBL/GenBank/DDBJ whole genome shotgun (WGS) entry which is preliminary data.</text>
</comment>
<dbReference type="EMBL" id="QFFZ01000009">
    <property type="protein sequence ID" value="TEB12022.1"/>
    <property type="molecule type" value="Genomic_DNA"/>
</dbReference>
<keyword evidence="1" id="KW-1133">Transmembrane helix</keyword>
<dbReference type="AlphaFoldDB" id="A0A4Y7RTK1"/>
<evidence type="ECO:0000313" key="3">
    <source>
        <dbReference type="Proteomes" id="UP000297597"/>
    </source>
</evidence>
<organism evidence="2 3">
    <name type="scientific">Pelotomaculum propionicicum</name>
    <dbReference type="NCBI Taxonomy" id="258475"/>
    <lineage>
        <taxon>Bacteria</taxon>
        <taxon>Bacillati</taxon>
        <taxon>Bacillota</taxon>
        <taxon>Clostridia</taxon>
        <taxon>Eubacteriales</taxon>
        <taxon>Desulfotomaculaceae</taxon>
        <taxon>Pelotomaculum</taxon>
    </lineage>
</organism>
<name>A0A4Y7RTK1_9FIRM</name>
<sequence>MGIIMKYALAWVGLVIIAILNGGVREKWYRPHMGELTAHQLSTLTGIMLFGVYIWILTGIWIIGSAGQAFAIGGVWVVLTIVFEFIFGHYVMKHSWDDLLYNYNLLKGRLWVLVLVWTLLAPYVFYSLHS</sequence>
<evidence type="ECO:0000256" key="1">
    <source>
        <dbReference type="SAM" id="Phobius"/>
    </source>
</evidence>
<evidence type="ECO:0000313" key="2">
    <source>
        <dbReference type="EMBL" id="TEB12022.1"/>
    </source>
</evidence>
<reference evidence="2 3" key="1">
    <citation type="journal article" date="2018" name="Environ. Microbiol.">
        <title>Novel energy conservation strategies and behaviour of Pelotomaculum schinkii driving syntrophic propionate catabolism.</title>
        <authorList>
            <person name="Hidalgo-Ahumada C.A.P."/>
            <person name="Nobu M.K."/>
            <person name="Narihiro T."/>
            <person name="Tamaki H."/>
            <person name="Liu W.T."/>
            <person name="Kamagata Y."/>
            <person name="Stams A.J.M."/>
            <person name="Imachi H."/>
            <person name="Sousa D.Z."/>
        </authorList>
    </citation>
    <scope>NUCLEOTIDE SEQUENCE [LARGE SCALE GENOMIC DNA]</scope>
    <source>
        <strain evidence="2 3">MGP</strain>
    </source>
</reference>
<dbReference type="Proteomes" id="UP000297597">
    <property type="component" value="Unassembled WGS sequence"/>
</dbReference>
<feature type="transmembrane region" description="Helical" evidence="1">
    <location>
        <begin position="110"/>
        <end position="128"/>
    </location>
</feature>
<keyword evidence="1" id="KW-0812">Transmembrane</keyword>
<feature type="transmembrane region" description="Helical" evidence="1">
    <location>
        <begin position="7"/>
        <end position="24"/>
    </location>
</feature>
<dbReference type="RefSeq" id="WP_205077958.1">
    <property type="nucleotide sequence ID" value="NZ_QFFZ01000009.1"/>
</dbReference>